<sequence length="77" mass="8788">MIAIAPFLRPLCVVSPLYLPFPDFGLQERLLKAHTEIPSKEKRRDSHLPPRVLFFSAYRKGLVMPLEPFGGDAPRRS</sequence>
<name>A0A835Q8R2_VANPL</name>
<gene>
    <name evidence="1" type="ORF">HPP92_017122</name>
</gene>
<organism evidence="1 2">
    <name type="scientific">Vanilla planifolia</name>
    <name type="common">Vanilla</name>
    <dbReference type="NCBI Taxonomy" id="51239"/>
    <lineage>
        <taxon>Eukaryota</taxon>
        <taxon>Viridiplantae</taxon>
        <taxon>Streptophyta</taxon>
        <taxon>Embryophyta</taxon>
        <taxon>Tracheophyta</taxon>
        <taxon>Spermatophyta</taxon>
        <taxon>Magnoliopsida</taxon>
        <taxon>Liliopsida</taxon>
        <taxon>Asparagales</taxon>
        <taxon>Orchidaceae</taxon>
        <taxon>Vanilloideae</taxon>
        <taxon>Vanilleae</taxon>
        <taxon>Vanilla</taxon>
    </lineage>
</organism>
<proteinExistence type="predicted"/>
<accession>A0A835Q8R2</accession>
<comment type="caution">
    <text evidence="1">The sequence shown here is derived from an EMBL/GenBank/DDBJ whole genome shotgun (WGS) entry which is preliminary data.</text>
</comment>
<dbReference type="AlphaFoldDB" id="A0A835Q8R2"/>
<dbReference type="Proteomes" id="UP000639772">
    <property type="component" value="Chromosome 9"/>
</dbReference>
<protein>
    <submittedName>
        <fullName evidence="1">Uncharacterized protein</fullName>
    </submittedName>
</protein>
<evidence type="ECO:0000313" key="2">
    <source>
        <dbReference type="Proteomes" id="UP000639772"/>
    </source>
</evidence>
<reference evidence="1 2" key="1">
    <citation type="journal article" date="2020" name="Nat. Food">
        <title>A phased Vanilla planifolia genome enables genetic improvement of flavour and production.</title>
        <authorList>
            <person name="Hasing T."/>
            <person name="Tang H."/>
            <person name="Brym M."/>
            <person name="Khazi F."/>
            <person name="Huang T."/>
            <person name="Chambers A.H."/>
        </authorList>
    </citation>
    <scope>NUCLEOTIDE SEQUENCE [LARGE SCALE GENOMIC DNA]</scope>
    <source>
        <tissue evidence="1">Leaf</tissue>
    </source>
</reference>
<dbReference type="EMBL" id="JADCNM010000009">
    <property type="protein sequence ID" value="KAG0467794.1"/>
    <property type="molecule type" value="Genomic_DNA"/>
</dbReference>
<evidence type="ECO:0000313" key="1">
    <source>
        <dbReference type="EMBL" id="KAG0467794.1"/>
    </source>
</evidence>